<evidence type="ECO:0000313" key="2">
    <source>
        <dbReference type="EMBL" id="QRD81156.1"/>
    </source>
</evidence>
<sequence>MVSTLVRAIVALWLSPSITGVLATQPGVGSQAETNARGQNKALSQYTREIHYQCQNIQILPLRNTENIPPAPGRPDDRFALEHSEINVTDLQPRPPPPARLVASCGSPSRRRRTELPLDNCLGWDAAGERLIAQQNGYGIQRGGCWGCKYFPVSRETFRIVCFCDNVTQGLMTVIPGIDRRAAGKTFAEDGVWRLVNGQLQCQNWGS</sequence>
<protein>
    <recommendedName>
        <fullName evidence="4">Cyanovirin-N domain-containing protein</fullName>
    </recommendedName>
</protein>
<evidence type="ECO:0000256" key="1">
    <source>
        <dbReference type="SAM" id="SignalP"/>
    </source>
</evidence>
<accession>A0A7U2MCG6</accession>
<dbReference type="Proteomes" id="UP000596276">
    <property type="component" value="Chromosome 2"/>
</dbReference>
<feature type="signal peptide" evidence="1">
    <location>
        <begin position="1"/>
        <end position="23"/>
    </location>
</feature>
<organism evidence="2 3">
    <name type="scientific">Aspergillus flavus (strain ATCC 200026 / FGSC A1120 / IAM 13836 / NRRL 3357 / JCM 12722 / SRRC 167)</name>
    <dbReference type="NCBI Taxonomy" id="332952"/>
    <lineage>
        <taxon>Eukaryota</taxon>
        <taxon>Fungi</taxon>
        <taxon>Dikarya</taxon>
        <taxon>Ascomycota</taxon>
        <taxon>Pezizomycotina</taxon>
        <taxon>Eurotiomycetes</taxon>
        <taxon>Eurotiomycetidae</taxon>
        <taxon>Eurotiales</taxon>
        <taxon>Aspergillaceae</taxon>
        <taxon>Aspergillus</taxon>
        <taxon>Aspergillus subgen. Circumdati</taxon>
    </lineage>
</organism>
<keyword evidence="1" id="KW-0732">Signal</keyword>
<dbReference type="EMBL" id="CP044622">
    <property type="protein sequence ID" value="QRD81156.1"/>
    <property type="molecule type" value="Genomic_DNA"/>
</dbReference>
<feature type="chain" id="PRO_5031471320" description="Cyanovirin-N domain-containing protein" evidence="1">
    <location>
        <begin position="24"/>
        <end position="207"/>
    </location>
</feature>
<keyword evidence="3" id="KW-1185">Reference proteome</keyword>
<evidence type="ECO:0000313" key="3">
    <source>
        <dbReference type="Proteomes" id="UP000596276"/>
    </source>
</evidence>
<dbReference type="AlphaFoldDB" id="A0A7U2MCG6"/>
<proteinExistence type="predicted"/>
<dbReference type="VEuPathDB" id="FungiDB:F9C07_1175182"/>
<dbReference type="VEuPathDB" id="FungiDB:AFLA_012104"/>
<evidence type="ECO:0008006" key="4">
    <source>
        <dbReference type="Google" id="ProtNLM"/>
    </source>
</evidence>
<reference evidence="3" key="1">
    <citation type="journal article" date="2021" name="G3 (Bethesda)">
        <title>Chromosome assembled and annotated genome sequence of Aspergillus flavus NRRL 3357.</title>
        <authorList>
            <person name="Skerker J.M."/>
            <person name="Pianalto K.M."/>
            <person name="Mondo S.J."/>
            <person name="Yang K."/>
            <person name="Arkin A.P."/>
            <person name="Keller N.P."/>
            <person name="Grigoriev I.V."/>
            <person name="Louise Glass N.L."/>
        </authorList>
    </citation>
    <scope>NUCLEOTIDE SEQUENCE [LARGE SCALE GENOMIC DNA]</scope>
    <source>
        <strain evidence="3">ATCC 200026 / FGSC A1120 / IAM 13836 / NRRL 3357 / JCM 12722 / SRRC 167</strain>
    </source>
</reference>
<name>A0A7U2MCG6_ASPFN</name>
<gene>
    <name evidence="2" type="ORF">F9C07_1175182</name>
</gene>